<dbReference type="SMART" id="SM00248">
    <property type="entry name" value="ANK"/>
    <property type="match status" value="13"/>
</dbReference>
<protein>
    <submittedName>
        <fullName evidence="1">Uncharacterized protein</fullName>
    </submittedName>
</protein>
<accession>A0ABP0KRX9</accession>
<dbReference type="Gene3D" id="1.25.40.20">
    <property type="entry name" value="Ankyrin repeat-containing domain"/>
    <property type="match status" value="5"/>
</dbReference>
<dbReference type="Proteomes" id="UP001642484">
    <property type="component" value="Unassembled WGS sequence"/>
</dbReference>
<evidence type="ECO:0000313" key="2">
    <source>
        <dbReference type="Proteomes" id="UP001642484"/>
    </source>
</evidence>
<proteinExistence type="predicted"/>
<comment type="caution">
    <text evidence="1">The sequence shown here is derived from an EMBL/GenBank/DDBJ whole genome shotgun (WGS) entry which is preliminary data.</text>
</comment>
<dbReference type="EMBL" id="CAXAMN010009724">
    <property type="protein sequence ID" value="CAK9029639.1"/>
    <property type="molecule type" value="Genomic_DNA"/>
</dbReference>
<dbReference type="InterPro" id="IPR036770">
    <property type="entry name" value="Ankyrin_rpt-contain_sf"/>
</dbReference>
<dbReference type="PROSITE" id="PS50088">
    <property type="entry name" value="ANK_REPEAT"/>
    <property type="match status" value="9"/>
</dbReference>
<dbReference type="SUPFAM" id="SSF48403">
    <property type="entry name" value="Ankyrin repeat"/>
    <property type="match status" value="2"/>
</dbReference>
<keyword evidence="2" id="KW-1185">Reference proteome</keyword>
<dbReference type="PANTHER" id="PTHR24198">
    <property type="entry name" value="ANKYRIN REPEAT AND PROTEIN KINASE DOMAIN-CONTAINING PROTEIN"/>
    <property type="match status" value="1"/>
</dbReference>
<reference evidence="1 2" key="1">
    <citation type="submission" date="2024-02" db="EMBL/GenBank/DDBJ databases">
        <authorList>
            <person name="Chen Y."/>
            <person name="Shah S."/>
            <person name="Dougan E. K."/>
            <person name="Thang M."/>
            <person name="Chan C."/>
        </authorList>
    </citation>
    <scope>NUCLEOTIDE SEQUENCE [LARGE SCALE GENOMIC DNA]</scope>
</reference>
<dbReference type="Pfam" id="PF12796">
    <property type="entry name" value="Ank_2"/>
    <property type="match status" value="4"/>
</dbReference>
<gene>
    <name evidence="1" type="ORF">CCMP2556_LOCUS17563</name>
</gene>
<dbReference type="PROSITE" id="PS50297">
    <property type="entry name" value="ANK_REP_REGION"/>
    <property type="match status" value="8"/>
</dbReference>
<dbReference type="Pfam" id="PF00023">
    <property type="entry name" value="Ank"/>
    <property type="match status" value="2"/>
</dbReference>
<dbReference type="InterPro" id="IPR002110">
    <property type="entry name" value="Ankyrin_rpt"/>
</dbReference>
<name>A0ABP0KRX9_9DINO</name>
<dbReference type="PANTHER" id="PTHR24198:SF165">
    <property type="entry name" value="ANKYRIN REPEAT-CONTAINING PROTEIN-RELATED"/>
    <property type="match status" value="1"/>
</dbReference>
<organism evidence="1 2">
    <name type="scientific">Durusdinium trenchii</name>
    <dbReference type="NCBI Taxonomy" id="1381693"/>
    <lineage>
        <taxon>Eukaryota</taxon>
        <taxon>Sar</taxon>
        <taxon>Alveolata</taxon>
        <taxon>Dinophyceae</taxon>
        <taxon>Suessiales</taxon>
        <taxon>Symbiodiniaceae</taxon>
        <taxon>Durusdinium</taxon>
    </lineage>
</organism>
<sequence>MAIQVYECGDLLLTILEDSVTCSQDFAGLLKQRICEVRGVPTGRQKLLLGKLEITEGQSWKSLGGPTEVSVEILPEDLYTACERGDDELVRALLRQRTDPNVPDERKRNPLDLAIENGHGFVVRSLLSAKAQLTANCLHLALHLAVQREHMEILDCMLATRADINQPLNGLTPLQSASAKGSTQIVRALLASAANVDAQSRDTGETALHLASNDDVARELFAAKASPDVADHLGAKAFYRAAELGRDGVARSYFDAGILTDWEAANKVIRAVHAAPPLTALDRKLRLAAWNCGGGSAIDGYIAQGANPNVANVFGYTPLHLSASAGNVEGLCLLLRASASVDAVTLEEAFTSLHMAATNGWVEVVMQLIHAQAFIDKKSGEKHTALHLAASVGHCEVVRNLVFASASLDEHDHDGATPLHLACADGHCETVRLLLVASASVERRDEGGNMPFHLAASNGHRAVVASLLLAFAPLDQRDQDGNLTLHLAARGGHSGVVASLVEAMAPVAATNIFGNTPLHLASAYARLEVVKFLLRAQAPVNNANCRGETALHLALQDGFLEVAQTLREAGGCSPETASYDMYLPEAGWWPPKTFQVFAYPWPAPYQ</sequence>
<evidence type="ECO:0000313" key="1">
    <source>
        <dbReference type="EMBL" id="CAK9029639.1"/>
    </source>
</evidence>